<evidence type="ECO:0000256" key="1">
    <source>
        <dbReference type="SAM" id="MobiDB-lite"/>
    </source>
</evidence>
<dbReference type="GO" id="GO:0031123">
    <property type="term" value="P:RNA 3'-end processing"/>
    <property type="evidence" value="ECO:0007669"/>
    <property type="project" value="TreeGrafter"/>
</dbReference>
<keyword evidence="3" id="KW-1185">Reference proteome</keyword>
<feature type="compositionally biased region" description="Polar residues" evidence="1">
    <location>
        <begin position="438"/>
        <end position="457"/>
    </location>
</feature>
<protein>
    <recommendedName>
        <fullName evidence="4">PAP-associated domain-containing protein</fullName>
    </recommendedName>
</protein>
<gene>
    <name evidence="2" type="ORF">Vbra_5931</name>
</gene>
<name>A0A0G4FSK1_VITBC</name>
<dbReference type="EMBL" id="CDMY01000494">
    <property type="protein sequence ID" value="CEM17692.1"/>
    <property type="molecule type" value="Genomic_DNA"/>
</dbReference>
<dbReference type="OrthoDB" id="415620at2759"/>
<dbReference type="InParanoid" id="A0A0G4FSK1"/>
<evidence type="ECO:0008006" key="4">
    <source>
        <dbReference type="Google" id="ProtNLM"/>
    </source>
</evidence>
<dbReference type="SUPFAM" id="SSF81631">
    <property type="entry name" value="PAP/OAS1 substrate-binding domain"/>
    <property type="match status" value="1"/>
</dbReference>
<dbReference type="GO" id="GO:0016779">
    <property type="term" value="F:nucleotidyltransferase activity"/>
    <property type="evidence" value="ECO:0007669"/>
    <property type="project" value="TreeGrafter"/>
</dbReference>
<sequence length="465" mass="51783">MGDRRSAVPADKADQLLREGSARQGRQDVRVLACEKLRDDLKHRYGADMAIHARNGARVPIVHCHLSKSQGRWKADVAFNNGLGSHKAKILLAYMESSPIIRELALLVKRWAKGRGLCGGRGLTSLGWVLLVIYYDQMRTPPLLPNLQQSCGGSPRRDETVTTYDFDKDAYIKHNVYPLVDKSDAALPAPPMSHPSPSFRVLASPLPYEHVRSEQDRRLMAFVKDAEDELGFLDHMRRRQNRHAANSHNLKLHTVFYEFFYSSIDRGLTPRSTSYPFASPRAASPRRIIWHLRRSLTKRNTGSGLTCGNKKKREMDQEIARALEMLARHNPRVLFGEIVADKLFYGPSPGRGPPLHRGPVLKTFKMNLPGDGGRYVGTKACVLNRIKELCSQLGGVTIETPLRGSIKTTINVSGPEAAVSAALGYLNMIKTGKRLPDQPSTSPAPGTYSNQTPTWTTRGPPRKKG</sequence>
<dbReference type="Proteomes" id="UP000041254">
    <property type="component" value="Unassembled WGS sequence"/>
</dbReference>
<reference evidence="2 3" key="1">
    <citation type="submission" date="2014-11" db="EMBL/GenBank/DDBJ databases">
        <authorList>
            <person name="Zhu J."/>
            <person name="Qi W."/>
            <person name="Song R."/>
        </authorList>
    </citation>
    <scope>NUCLEOTIDE SEQUENCE [LARGE SCALE GENOMIC DNA]</scope>
</reference>
<organism evidence="2 3">
    <name type="scientific">Vitrella brassicaformis (strain CCMP3155)</name>
    <dbReference type="NCBI Taxonomy" id="1169540"/>
    <lineage>
        <taxon>Eukaryota</taxon>
        <taxon>Sar</taxon>
        <taxon>Alveolata</taxon>
        <taxon>Colpodellida</taxon>
        <taxon>Vitrellaceae</taxon>
        <taxon>Vitrella</taxon>
    </lineage>
</organism>
<dbReference type="PANTHER" id="PTHR12271:SF40">
    <property type="entry name" value="POLY(A) RNA POLYMERASE GLD2"/>
    <property type="match status" value="1"/>
</dbReference>
<dbReference type="Gene3D" id="1.10.1410.10">
    <property type="match status" value="1"/>
</dbReference>
<dbReference type="PANTHER" id="PTHR12271">
    <property type="entry name" value="POLY A POLYMERASE CID PAP -RELATED"/>
    <property type="match status" value="1"/>
</dbReference>
<feature type="region of interest" description="Disordered" evidence="1">
    <location>
        <begin position="1"/>
        <end position="21"/>
    </location>
</feature>
<accession>A0A0G4FSK1</accession>
<dbReference type="STRING" id="1169540.A0A0G4FSK1"/>
<evidence type="ECO:0000313" key="3">
    <source>
        <dbReference type="Proteomes" id="UP000041254"/>
    </source>
</evidence>
<dbReference type="VEuPathDB" id="CryptoDB:Vbra_5931"/>
<dbReference type="AlphaFoldDB" id="A0A0G4FSK1"/>
<evidence type="ECO:0000313" key="2">
    <source>
        <dbReference type="EMBL" id="CEM17692.1"/>
    </source>
</evidence>
<feature type="region of interest" description="Disordered" evidence="1">
    <location>
        <begin position="434"/>
        <end position="465"/>
    </location>
</feature>
<proteinExistence type="predicted"/>